<reference evidence="2 3" key="1">
    <citation type="submission" date="2024-03" db="EMBL/GenBank/DDBJ databases">
        <title>Sequence of Lycoming College Course Isolates.</title>
        <authorList>
            <person name="Plotts O."/>
            <person name="Newman J."/>
        </authorList>
    </citation>
    <scope>NUCLEOTIDE SEQUENCE [LARGE SCALE GENOMIC DNA]</scope>
    <source>
        <strain evidence="2 3">CJB-3</strain>
    </source>
</reference>
<dbReference type="RefSeq" id="WP_288882674.1">
    <property type="nucleotide sequence ID" value="NZ_CBFGNQ010000008.1"/>
</dbReference>
<accession>A0ABU8NRL2</accession>
<dbReference type="PROSITE" id="PS51257">
    <property type="entry name" value="PROKAR_LIPOPROTEIN"/>
    <property type="match status" value="1"/>
</dbReference>
<evidence type="ECO:0000256" key="1">
    <source>
        <dbReference type="SAM" id="MobiDB-lite"/>
    </source>
</evidence>
<protein>
    <recommendedName>
        <fullName evidence="4">TolB-like protein</fullName>
    </recommendedName>
</protein>
<evidence type="ECO:0008006" key="4">
    <source>
        <dbReference type="Google" id="ProtNLM"/>
    </source>
</evidence>
<organism evidence="2 3">
    <name type="scientific">Pedobacter panaciterrae</name>
    <dbReference type="NCBI Taxonomy" id="363849"/>
    <lineage>
        <taxon>Bacteria</taxon>
        <taxon>Pseudomonadati</taxon>
        <taxon>Bacteroidota</taxon>
        <taxon>Sphingobacteriia</taxon>
        <taxon>Sphingobacteriales</taxon>
        <taxon>Sphingobacteriaceae</taxon>
        <taxon>Pedobacter</taxon>
    </lineage>
</organism>
<dbReference type="Proteomes" id="UP001378956">
    <property type="component" value="Unassembled WGS sequence"/>
</dbReference>
<proteinExistence type="predicted"/>
<gene>
    <name evidence="2" type="ORF">WAE58_20750</name>
</gene>
<keyword evidence="3" id="KW-1185">Reference proteome</keyword>
<dbReference type="EMBL" id="JBBEUB010000008">
    <property type="protein sequence ID" value="MEJ2904887.1"/>
    <property type="molecule type" value="Genomic_DNA"/>
</dbReference>
<comment type="caution">
    <text evidence="2">The sequence shown here is derived from an EMBL/GenBank/DDBJ whole genome shotgun (WGS) entry which is preliminary data.</text>
</comment>
<name>A0ABU8NRL2_9SPHI</name>
<evidence type="ECO:0000313" key="3">
    <source>
        <dbReference type="Proteomes" id="UP001378956"/>
    </source>
</evidence>
<sequence>MNKFFLYGLAAIFAISACKKTKKDEPATPTPQGQNEIPTGPDGKGGSIPATSDIYLFGKNGLPSSNYVLWTADAKFDNFLNYDLSPMAIEGLFIQGNKLNASKSVNFFGSHMISQNKYRISYFSKDKYYHLAEELKVPISNNFTEAFVAYAHFQKNLYMLAESFGASTMQYYYRISEKGEFSVHELTPNIDYNLIAGSNNGAVLAKAEPRLLWTELDIYRDKNKINNFKLEKNGYSFISLLDMQLINDQTLFFNSSARRDSDESIQYLFITINLQTKVTRIYTTSHIPANSTVGSVFVSQGKPYIPVTANATGECFYISLALSEAGTPTVDKVQLETVAGTTFHADQVFIEGNDVYVMGGEGDLPCYWKNKKLVRLKHNGVGSGYASDIRK</sequence>
<evidence type="ECO:0000313" key="2">
    <source>
        <dbReference type="EMBL" id="MEJ2904887.1"/>
    </source>
</evidence>
<feature type="region of interest" description="Disordered" evidence="1">
    <location>
        <begin position="23"/>
        <end position="46"/>
    </location>
</feature>